<protein>
    <submittedName>
        <fullName evidence="2">Uncharacterized protein</fullName>
    </submittedName>
</protein>
<gene>
    <name evidence="2" type="ORF">BEWA_041120</name>
</gene>
<keyword evidence="3" id="KW-1185">Reference proteome</keyword>
<evidence type="ECO:0000313" key="3">
    <source>
        <dbReference type="Proteomes" id="UP000031512"/>
    </source>
</evidence>
<dbReference type="eggNOG" id="ENOG502SZY5">
    <property type="taxonomic scope" value="Eukaryota"/>
</dbReference>
<evidence type="ECO:0000256" key="1">
    <source>
        <dbReference type="SAM" id="MobiDB-lite"/>
    </source>
</evidence>
<name>L1LFM6_THEEQ</name>
<dbReference type="EMBL" id="ACOU01000002">
    <property type="protein sequence ID" value="EKX74074.1"/>
    <property type="molecule type" value="Genomic_DNA"/>
</dbReference>
<evidence type="ECO:0000313" key="2">
    <source>
        <dbReference type="EMBL" id="EKX74074.1"/>
    </source>
</evidence>
<accession>L1LFM6</accession>
<organism evidence="2 3">
    <name type="scientific">Theileria equi strain WA</name>
    <dbReference type="NCBI Taxonomy" id="1537102"/>
    <lineage>
        <taxon>Eukaryota</taxon>
        <taxon>Sar</taxon>
        <taxon>Alveolata</taxon>
        <taxon>Apicomplexa</taxon>
        <taxon>Aconoidasida</taxon>
        <taxon>Piroplasmida</taxon>
        <taxon>Theileriidae</taxon>
        <taxon>Theileria</taxon>
    </lineage>
</organism>
<dbReference type="RefSeq" id="XP_004833526.1">
    <property type="nucleotide sequence ID" value="XM_004833469.1"/>
</dbReference>
<dbReference type="Proteomes" id="UP000031512">
    <property type="component" value="Unassembled WGS sequence"/>
</dbReference>
<reference evidence="2 3" key="1">
    <citation type="journal article" date="2012" name="BMC Genomics">
        <title>Comparative genomic analysis and phylogenetic position of Theileria equi.</title>
        <authorList>
            <person name="Kappmeyer L.S."/>
            <person name="Thiagarajan M."/>
            <person name="Herndon D.R."/>
            <person name="Ramsay J.D."/>
            <person name="Caler E."/>
            <person name="Djikeng A."/>
            <person name="Gillespie J.J."/>
            <person name="Lau A.O."/>
            <person name="Roalson E.H."/>
            <person name="Silva J.C."/>
            <person name="Silva M.G."/>
            <person name="Suarez C.E."/>
            <person name="Ueti M.W."/>
            <person name="Nene V.M."/>
            <person name="Mealey R.H."/>
            <person name="Knowles D.P."/>
            <person name="Brayton K.A."/>
        </authorList>
    </citation>
    <scope>NUCLEOTIDE SEQUENCE [LARGE SCALE GENOMIC DNA]</scope>
    <source>
        <strain evidence="2 3">WA</strain>
    </source>
</reference>
<sequence>MDRYKRCENILTHGFEVQCNQNYLRLEDNFRDVASVSKSSSNSVPNLTGLLDKHNGLPSKIDERVINTLSRCLLHCCSFFDGNGRLDSSPIGTNGRKVGLSNVIDLLKHRNVTVFDDIACLCLFFLLDMICHLVGHLTRSQELLFNKDSSSRFNQFTDGYYELNAVPSGPPVGSQMYDSHSAGNEMIHNFLKNVRGYLKVEANSYLLKDVKSFDKVVASPASDEGEKFKNIQIQHLLGAPLMDIENLGYNYFDPYYNYNNVRQKGKELVHDRVGAMYSPLNPRLPDEGTTFRIDTGSRSLRQIYRPPKGGTEGDFSKKFGKIPVALFARNPNFSSEVVLLNDSAIRQSSSDTPAEYIVSISNTGIKIYNCALFSANIRSNPREKQNTLRKSFYINEIVRNNMLDRLTLKLLRFETARTDSATKWRSNIDAINKYLSSLSWGCLWQNWHFFRSSLVPETTFLEAVEDFDKLLSDDDGVSKLRLLCFEFISGIKSDYASGITNISDFVKNLVSNYSNTIISGFDDEFSKLRIKLANELGASTQTEPKVSKKSSANTAHQDSLEPQKVNDENVQSMRDEHLPKYFSFAKDPYELTSLDKIIDCGLLDSSDFSGEPFLSCMQDTTLITSKLRRSSKTAVNVCKICAMSLKKTDSGETSERIARCIKILDIFVVLLQKSSKQFKNSNDLNTFISTYHRVPFELSIWILGQFYVRKGNSEFILNSTGCKKLMCHLMWLCIYTCNSEWSYDFSTLLNIDFRGMMSLNLLFDSCVELTSLVQTGGKKSRSYRLEVPLVTPSSSQIGDLVSALRSNKRSRRE</sequence>
<feature type="compositionally biased region" description="Polar residues" evidence="1">
    <location>
        <begin position="541"/>
        <end position="557"/>
    </location>
</feature>
<comment type="caution">
    <text evidence="2">The sequence shown here is derived from an EMBL/GenBank/DDBJ whole genome shotgun (WGS) entry which is preliminary data.</text>
</comment>
<feature type="compositionally biased region" description="Basic and acidic residues" evidence="1">
    <location>
        <begin position="558"/>
        <end position="567"/>
    </location>
</feature>
<dbReference type="VEuPathDB" id="PiroplasmaDB:BEWA_041120"/>
<dbReference type="GeneID" id="15807522"/>
<feature type="region of interest" description="Disordered" evidence="1">
    <location>
        <begin position="541"/>
        <end position="567"/>
    </location>
</feature>
<dbReference type="KEGG" id="beq:BEWA_041120"/>
<dbReference type="AlphaFoldDB" id="L1LFM6"/>
<proteinExistence type="predicted"/>
<dbReference type="OrthoDB" id="360567at2759"/>